<sequence>PSSSSSQVTTREARARSPTPGAAELSRGPGMEDTAATLATELDGLLAMARELEVRLEGDQGAPGTARELCAALAASVDRAMRLAGSCPRGGGGEGNAGNVRASVSGQVRGGRKAGANKVRTQVRVASVTDAGPLNDGLSWRKYGQKDILGAAYPRAYFRCTHRHSQGCQATKQVQRAHADPLLFDVVYLGAHTCAQATAILAGPEQQPPAAFALEHQQQETSPEEGIQWPVEPVTPPPFPSSPASCYTPGSPWCQLAGSYGYAAGGDDTEYDAEFVEMFLNLSEFQNM</sequence>
<keyword evidence="2" id="KW-0805">Transcription regulation</keyword>
<comment type="subcellular location">
    <subcellularLocation>
        <location evidence="1">Nucleus</location>
    </subcellularLocation>
</comment>
<evidence type="ECO:0000256" key="6">
    <source>
        <dbReference type="ARBA" id="ARBA00060850"/>
    </source>
</evidence>
<dbReference type="PANTHER" id="PTHR32096">
    <property type="entry name" value="WRKY TRANSCRIPTION FACTOR 30-RELATED-RELATED"/>
    <property type="match status" value="1"/>
</dbReference>
<reference evidence="9" key="5">
    <citation type="journal article" date="2021" name="G3 (Bethesda)">
        <title>Aegilops tauschii genome assembly Aet v5.0 features greater sequence contiguity and improved annotation.</title>
        <authorList>
            <person name="Wang L."/>
            <person name="Zhu T."/>
            <person name="Rodriguez J.C."/>
            <person name="Deal K.R."/>
            <person name="Dubcovsky J."/>
            <person name="McGuire P.E."/>
            <person name="Lux T."/>
            <person name="Spannagl M."/>
            <person name="Mayer K.F.X."/>
            <person name="Baldrich P."/>
            <person name="Meyers B.C."/>
            <person name="Huo N."/>
            <person name="Gu Y.Q."/>
            <person name="Zhou H."/>
            <person name="Devos K.M."/>
            <person name="Bennetzen J.L."/>
            <person name="Unver T."/>
            <person name="Budak H."/>
            <person name="Gulick P.J."/>
            <person name="Galiba G."/>
            <person name="Kalapos B."/>
            <person name="Nelson D.R."/>
            <person name="Li P."/>
            <person name="You F.M."/>
            <person name="Luo M.C."/>
            <person name="Dvorak J."/>
        </authorList>
    </citation>
    <scope>NUCLEOTIDE SEQUENCE [LARGE SCALE GENOMIC DNA]</scope>
    <source>
        <strain evidence="9">cv. AL8/78</strain>
    </source>
</reference>
<dbReference type="GO" id="GO:0003700">
    <property type="term" value="F:DNA-binding transcription factor activity"/>
    <property type="evidence" value="ECO:0007669"/>
    <property type="project" value="InterPro"/>
</dbReference>
<dbReference type="Gene3D" id="2.20.25.80">
    <property type="entry name" value="WRKY domain"/>
    <property type="match status" value="1"/>
</dbReference>
<feature type="domain" description="WRKY" evidence="8">
    <location>
        <begin position="129"/>
        <end position="192"/>
    </location>
</feature>
<accession>A0A452ZYU9</accession>
<keyword evidence="4" id="KW-0804">Transcription</keyword>
<dbReference type="Gramene" id="AET1Gv20977100.2">
    <property type="protein sequence ID" value="AET1Gv20977100.2"/>
    <property type="gene ID" value="AET1Gv20977100"/>
</dbReference>
<dbReference type="InterPro" id="IPR044810">
    <property type="entry name" value="WRKY_plant"/>
</dbReference>
<evidence type="ECO:0000256" key="3">
    <source>
        <dbReference type="ARBA" id="ARBA00023125"/>
    </source>
</evidence>
<evidence type="ECO:0000256" key="2">
    <source>
        <dbReference type="ARBA" id="ARBA00023015"/>
    </source>
</evidence>
<dbReference type="STRING" id="200361.A0A452ZYU9"/>
<dbReference type="GO" id="GO:0010193">
    <property type="term" value="P:response to ozone"/>
    <property type="evidence" value="ECO:0007669"/>
    <property type="project" value="UniProtKB-ARBA"/>
</dbReference>
<dbReference type="AlphaFoldDB" id="A0A452ZYU9"/>
<keyword evidence="5" id="KW-0539">Nucleus</keyword>
<evidence type="ECO:0000256" key="7">
    <source>
        <dbReference type="SAM" id="MobiDB-lite"/>
    </source>
</evidence>
<dbReference type="FunFam" id="2.20.25.80:FF:000009">
    <property type="entry name" value="WRKY transcription factor 53"/>
    <property type="match status" value="1"/>
</dbReference>
<dbReference type="PANTHER" id="PTHR32096:SF121">
    <property type="entry name" value="WRKY DOMAIN-CONTAINING PROTEIN"/>
    <property type="match status" value="1"/>
</dbReference>
<reference evidence="9" key="3">
    <citation type="journal article" date="2017" name="Nature">
        <title>Genome sequence of the progenitor of the wheat D genome Aegilops tauschii.</title>
        <authorList>
            <person name="Luo M.C."/>
            <person name="Gu Y.Q."/>
            <person name="Puiu D."/>
            <person name="Wang H."/>
            <person name="Twardziok S.O."/>
            <person name="Deal K.R."/>
            <person name="Huo N."/>
            <person name="Zhu T."/>
            <person name="Wang L."/>
            <person name="Wang Y."/>
            <person name="McGuire P.E."/>
            <person name="Liu S."/>
            <person name="Long H."/>
            <person name="Ramasamy R.K."/>
            <person name="Rodriguez J.C."/>
            <person name="Van S.L."/>
            <person name="Yuan L."/>
            <person name="Wang Z."/>
            <person name="Xia Z."/>
            <person name="Xiao L."/>
            <person name="Anderson O.D."/>
            <person name="Ouyang S."/>
            <person name="Liang Y."/>
            <person name="Zimin A.V."/>
            <person name="Pertea G."/>
            <person name="Qi P."/>
            <person name="Bennetzen J.L."/>
            <person name="Dai X."/>
            <person name="Dawson M.W."/>
            <person name="Muller H.G."/>
            <person name="Kugler K."/>
            <person name="Rivarola-Duarte L."/>
            <person name="Spannagl M."/>
            <person name="Mayer K.F.X."/>
            <person name="Lu F.H."/>
            <person name="Bevan M.W."/>
            <person name="Leroy P."/>
            <person name="Li P."/>
            <person name="You F.M."/>
            <person name="Sun Q."/>
            <person name="Liu Z."/>
            <person name="Lyons E."/>
            <person name="Wicker T."/>
            <person name="Salzberg S.L."/>
            <person name="Devos K.M."/>
            <person name="Dvorak J."/>
        </authorList>
    </citation>
    <scope>NUCLEOTIDE SEQUENCE [LARGE SCALE GENOMIC DNA]</scope>
    <source>
        <strain evidence="9">cv. AL8/78</strain>
    </source>
</reference>
<reference evidence="10" key="1">
    <citation type="journal article" date="2014" name="Science">
        <title>Ancient hybridizations among the ancestral genomes of bread wheat.</title>
        <authorList>
            <consortium name="International Wheat Genome Sequencing Consortium,"/>
            <person name="Marcussen T."/>
            <person name="Sandve S.R."/>
            <person name="Heier L."/>
            <person name="Spannagl M."/>
            <person name="Pfeifer M."/>
            <person name="Jakobsen K.S."/>
            <person name="Wulff B.B."/>
            <person name="Steuernagel B."/>
            <person name="Mayer K.F."/>
            <person name="Olsen O.A."/>
        </authorList>
    </citation>
    <scope>NUCLEOTIDE SEQUENCE [LARGE SCALE GENOMIC DNA]</scope>
    <source>
        <strain evidence="10">cv. AL8/78</strain>
    </source>
</reference>
<protein>
    <recommendedName>
        <fullName evidence="8">WRKY domain-containing protein</fullName>
    </recommendedName>
</protein>
<dbReference type="GO" id="GO:0042542">
    <property type="term" value="P:response to hydrogen peroxide"/>
    <property type="evidence" value="ECO:0007669"/>
    <property type="project" value="UniProtKB-ARBA"/>
</dbReference>
<evidence type="ECO:0000256" key="4">
    <source>
        <dbReference type="ARBA" id="ARBA00023163"/>
    </source>
</evidence>
<dbReference type="GO" id="GO:0009751">
    <property type="term" value="P:response to salicylic acid"/>
    <property type="evidence" value="ECO:0007669"/>
    <property type="project" value="UniProtKB-ARBA"/>
</dbReference>
<evidence type="ECO:0000313" key="9">
    <source>
        <dbReference type="EnsemblPlants" id="AET1Gv20977100.2"/>
    </source>
</evidence>
<reference evidence="9" key="4">
    <citation type="submission" date="2019-03" db="UniProtKB">
        <authorList>
            <consortium name="EnsemblPlants"/>
        </authorList>
    </citation>
    <scope>IDENTIFICATION</scope>
</reference>
<keyword evidence="10" id="KW-1185">Reference proteome</keyword>
<organism evidence="9 10">
    <name type="scientific">Aegilops tauschii subsp. strangulata</name>
    <name type="common">Goatgrass</name>
    <dbReference type="NCBI Taxonomy" id="200361"/>
    <lineage>
        <taxon>Eukaryota</taxon>
        <taxon>Viridiplantae</taxon>
        <taxon>Streptophyta</taxon>
        <taxon>Embryophyta</taxon>
        <taxon>Tracheophyta</taxon>
        <taxon>Spermatophyta</taxon>
        <taxon>Magnoliopsida</taxon>
        <taxon>Liliopsida</taxon>
        <taxon>Poales</taxon>
        <taxon>Poaceae</taxon>
        <taxon>BOP clade</taxon>
        <taxon>Pooideae</taxon>
        <taxon>Triticodae</taxon>
        <taxon>Triticeae</taxon>
        <taxon>Triticinae</taxon>
        <taxon>Aegilops</taxon>
    </lineage>
</organism>
<dbReference type="SMART" id="SM00774">
    <property type="entry name" value="WRKY"/>
    <property type="match status" value="1"/>
</dbReference>
<evidence type="ECO:0000256" key="1">
    <source>
        <dbReference type="ARBA" id="ARBA00004123"/>
    </source>
</evidence>
<evidence type="ECO:0000313" key="10">
    <source>
        <dbReference type="Proteomes" id="UP000015105"/>
    </source>
</evidence>
<evidence type="ECO:0000256" key="5">
    <source>
        <dbReference type="ARBA" id="ARBA00023242"/>
    </source>
</evidence>
<dbReference type="SUPFAM" id="SSF118290">
    <property type="entry name" value="WRKY DNA-binding domain"/>
    <property type="match status" value="1"/>
</dbReference>
<feature type="region of interest" description="Disordered" evidence="7">
    <location>
        <begin position="1"/>
        <end position="31"/>
    </location>
</feature>
<dbReference type="InterPro" id="IPR036576">
    <property type="entry name" value="WRKY_dom_sf"/>
</dbReference>
<name>A0A452ZYU9_AEGTS</name>
<keyword evidence="3" id="KW-0238">DNA-binding</keyword>
<dbReference type="PROSITE" id="PS50811">
    <property type="entry name" value="WRKY"/>
    <property type="match status" value="1"/>
</dbReference>
<comment type="similarity">
    <text evidence="6">Belongs to the WRKY group III family.</text>
</comment>
<dbReference type="Proteomes" id="UP000015105">
    <property type="component" value="Chromosome 1D"/>
</dbReference>
<dbReference type="EnsemblPlants" id="AET1Gv20977100.2">
    <property type="protein sequence ID" value="AET1Gv20977100.2"/>
    <property type="gene ID" value="AET1Gv20977100"/>
</dbReference>
<dbReference type="GO" id="GO:0000976">
    <property type="term" value="F:transcription cis-regulatory region binding"/>
    <property type="evidence" value="ECO:0007669"/>
    <property type="project" value="TreeGrafter"/>
</dbReference>
<evidence type="ECO:0000259" key="8">
    <source>
        <dbReference type="PROSITE" id="PS50811"/>
    </source>
</evidence>
<feature type="region of interest" description="Disordered" evidence="7">
    <location>
        <begin position="89"/>
        <end position="117"/>
    </location>
</feature>
<dbReference type="Pfam" id="PF03106">
    <property type="entry name" value="WRKY"/>
    <property type="match status" value="1"/>
</dbReference>
<dbReference type="GO" id="GO:0005634">
    <property type="term" value="C:nucleus"/>
    <property type="evidence" value="ECO:0007669"/>
    <property type="project" value="UniProtKB-SubCell"/>
</dbReference>
<proteinExistence type="inferred from homology"/>
<feature type="compositionally biased region" description="Polar residues" evidence="7">
    <location>
        <begin position="1"/>
        <end position="10"/>
    </location>
</feature>
<dbReference type="GO" id="GO:0010150">
    <property type="term" value="P:leaf senescence"/>
    <property type="evidence" value="ECO:0007669"/>
    <property type="project" value="UniProtKB-ARBA"/>
</dbReference>
<reference evidence="10" key="2">
    <citation type="journal article" date="2017" name="Nat. Plants">
        <title>The Aegilops tauschii genome reveals multiple impacts of transposons.</title>
        <authorList>
            <person name="Zhao G."/>
            <person name="Zou C."/>
            <person name="Li K."/>
            <person name="Wang K."/>
            <person name="Li T."/>
            <person name="Gao L."/>
            <person name="Zhang X."/>
            <person name="Wang H."/>
            <person name="Yang Z."/>
            <person name="Liu X."/>
            <person name="Jiang W."/>
            <person name="Mao L."/>
            <person name="Kong X."/>
            <person name="Jiao Y."/>
            <person name="Jia J."/>
        </authorList>
    </citation>
    <scope>NUCLEOTIDE SEQUENCE [LARGE SCALE GENOMIC DNA]</scope>
    <source>
        <strain evidence="10">cv. AL8/78</strain>
    </source>
</reference>
<dbReference type="InterPro" id="IPR003657">
    <property type="entry name" value="WRKY_dom"/>
</dbReference>